<dbReference type="OMA" id="PRFIANT"/>
<protein>
    <submittedName>
        <fullName evidence="11">Uncharacterized protein</fullName>
    </submittedName>
</protein>
<evidence type="ECO:0000256" key="1">
    <source>
        <dbReference type="ARBA" id="ARBA00001971"/>
    </source>
</evidence>
<keyword evidence="7 9" id="KW-0503">Monooxygenase</keyword>
<evidence type="ECO:0000256" key="5">
    <source>
        <dbReference type="ARBA" id="ARBA00023002"/>
    </source>
</evidence>
<evidence type="ECO:0000256" key="9">
    <source>
        <dbReference type="RuleBase" id="RU000461"/>
    </source>
</evidence>
<dbReference type="Gene3D" id="1.10.630.10">
    <property type="entry name" value="Cytochrome P450"/>
    <property type="match status" value="1"/>
</dbReference>
<dbReference type="Pfam" id="PF00067">
    <property type="entry name" value="p450"/>
    <property type="match status" value="1"/>
</dbReference>
<evidence type="ECO:0000256" key="6">
    <source>
        <dbReference type="ARBA" id="ARBA00023004"/>
    </source>
</evidence>
<keyword evidence="3 8" id="KW-0349">Heme</keyword>
<reference evidence="12" key="1">
    <citation type="journal article" date="2012" name="PLoS Genet.">
        <title>The genomes of the fungal plant pathogens Cladosporium fulvum and Dothistroma septosporum reveal adaptation to different hosts and lifestyles but also signatures of common ancestry.</title>
        <authorList>
            <person name="de Wit P.J.G.M."/>
            <person name="van der Burgt A."/>
            <person name="Oekmen B."/>
            <person name="Stergiopoulos I."/>
            <person name="Abd-Elsalam K.A."/>
            <person name="Aerts A.L."/>
            <person name="Bahkali A.H."/>
            <person name="Beenen H.G."/>
            <person name="Chettri P."/>
            <person name="Cox M.P."/>
            <person name="Datema E."/>
            <person name="de Vries R.P."/>
            <person name="Dhillon B."/>
            <person name="Ganley A.R."/>
            <person name="Griffiths S.A."/>
            <person name="Guo Y."/>
            <person name="Hamelin R.C."/>
            <person name="Henrissat B."/>
            <person name="Kabir M.S."/>
            <person name="Jashni M.K."/>
            <person name="Kema G."/>
            <person name="Klaubauf S."/>
            <person name="Lapidus A."/>
            <person name="Levasseur A."/>
            <person name="Lindquist E."/>
            <person name="Mehrabi R."/>
            <person name="Ohm R.A."/>
            <person name="Owen T.J."/>
            <person name="Salamov A."/>
            <person name="Schwelm A."/>
            <person name="Schijlen E."/>
            <person name="Sun H."/>
            <person name="van den Burg H.A."/>
            <person name="van Ham R.C.H.J."/>
            <person name="Zhang S."/>
            <person name="Goodwin S.B."/>
            <person name="Grigoriev I.V."/>
            <person name="Collemare J."/>
            <person name="Bradshaw R.E."/>
        </authorList>
    </citation>
    <scope>NUCLEOTIDE SEQUENCE [LARGE SCALE GENOMIC DNA]</scope>
    <source>
        <strain evidence="12">NZE10 / CBS 128990</strain>
    </source>
</reference>
<evidence type="ECO:0000313" key="11">
    <source>
        <dbReference type="EMBL" id="EME40210.1"/>
    </source>
</evidence>
<dbReference type="GO" id="GO:0020037">
    <property type="term" value="F:heme binding"/>
    <property type="evidence" value="ECO:0007669"/>
    <property type="project" value="InterPro"/>
</dbReference>
<dbReference type="STRING" id="675120.N1PF71"/>
<keyword evidence="10" id="KW-0472">Membrane</keyword>
<evidence type="ECO:0000256" key="10">
    <source>
        <dbReference type="SAM" id="Phobius"/>
    </source>
</evidence>
<proteinExistence type="inferred from homology"/>
<sequence>MASDTYTQPGPEIIHQPLILQAIIGAAVLGLAYFLLTGDRPYAGIPIIKREGPGLLSWLPAKYAFMLDAPALFAKGRQETTSCFQLAAAGGYKVVVPNRFVEELKNHPDLSFTKANAHDFFVKYPGFEGFDSDRMSNILTEMIKKRLTSSSDLVTQGLIEETNDSCHDNLGEVNEWMTITLRQQVCDTVARLSARVFLGKEYAHNPEWIRISKEYAINGFVSRTILHLFPKPLQPIAAWFLPTTRKLRAGSRRARQMMEPEVERRQPELAQAQLAGRKPQFDDSIGWMLETAQGRPVDYAAGQLSLSLASIHTTTEMLSQAIIQVCDTPDIVQPVREEIVTILREVGWGRTTLSRMKLLDSFLKEVLRTRGTPATMTRMCTKPVTLSDGTRLPQGALLMMLNDKTMDPSTYESPEKFDAYRYLRLRSREGEENRHQFTSTSADNLGFSYGVHACPGRFFAANELKIALCFFLLKYDVRFVPGESRPKMMCFEQHLTIPPSVKVQIRRRQEEINPLSPKEE</sequence>
<evidence type="ECO:0000256" key="4">
    <source>
        <dbReference type="ARBA" id="ARBA00022723"/>
    </source>
</evidence>
<organism evidence="11 12">
    <name type="scientific">Dothistroma septosporum (strain NZE10 / CBS 128990)</name>
    <name type="common">Red band needle blight fungus</name>
    <name type="synonym">Mycosphaerella pini</name>
    <dbReference type="NCBI Taxonomy" id="675120"/>
    <lineage>
        <taxon>Eukaryota</taxon>
        <taxon>Fungi</taxon>
        <taxon>Dikarya</taxon>
        <taxon>Ascomycota</taxon>
        <taxon>Pezizomycotina</taxon>
        <taxon>Dothideomycetes</taxon>
        <taxon>Dothideomycetidae</taxon>
        <taxon>Mycosphaerellales</taxon>
        <taxon>Mycosphaerellaceae</taxon>
        <taxon>Dothistroma</taxon>
    </lineage>
</organism>
<keyword evidence="10" id="KW-0812">Transmembrane</keyword>
<keyword evidence="5 9" id="KW-0560">Oxidoreductase</keyword>
<dbReference type="PANTHER" id="PTHR46206">
    <property type="entry name" value="CYTOCHROME P450"/>
    <property type="match status" value="1"/>
</dbReference>
<dbReference type="InterPro" id="IPR017972">
    <property type="entry name" value="Cyt_P450_CS"/>
</dbReference>
<dbReference type="AlphaFoldDB" id="N1PF71"/>
<dbReference type="Proteomes" id="UP000016933">
    <property type="component" value="Unassembled WGS sequence"/>
</dbReference>
<dbReference type="HOGENOM" id="CLU_022195_0_3_1"/>
<dbReference type="OrthoDB" id="1844152at2759"/>
<dbReference type="InterPro" id="IPR002403">
    <property type="entry name" value="Cyt_P450_E_grp-IV"/>
</dbReference>
<dbReference type="PRINTS" id="PR00465">
    <property type="entry name" value="EP450IV"/>
</dbReference>
<dbReference type="EMBL" id="KB446544">
    <property type="protein sequence ID" value="EME40210.1"/>
    <property type="molecule type" value="Genomic_DNA"/>
</dbReference>
<comment type="cofactor">
    <cofactor evidence="1 8">
        <name>heme</name>
        <dbReference type="ChEBI" id="CHEBI:30413"/>
    </cofactor>
</comment>
<dbReference type="InterPro" id="IPR036396">
    <property type="entry name" value="Cyt_P450_sf"/>
</dbReference>
<evidence type="ECO:0000256" key="8">
    <source>
        <dbReference type="PIRSR" id="PIRSR602403-1"/>
    </source>
</evidence>
<gene>
    <name evidence="11" type="ORF">DOTSEDRAFT_74878</name>
</gene>
<evidence type="ECO:0000313" key="12">
    <source>
        <dbReference type="Proteomes" id="UP000016933"/>
    </source>
</evidence>
<dbReference type="GO" id="GO:0004497">
    <property type="term" value="F:monooxygenase activity"/>
    <property type="evidence" value="ECO:0007669"/>
    <property type="project" value="UniProtKB-KW"/>
</dbReference>
<keyword evidence="12" id="KW-1185">Reference proteome</keyword>
<dbReference type="eggNOG" id="KOG0159">
    <property type="taxonomic scope" value="Eukaryota"/>
</dbReference>
<dbReference type="CDD" id="cd11041">
    <property type="entry name" value="CYP503A1-like"/>
    <property type="match status" value="1"/>
</dbReference>
<reference evidence="11 12" key="2">
    <citation type="journal article" date="2012" name="PLoS Pathog.">
        <title>Diverse lifestyles and strategies of plant pathogenesis encoded in the genomes of eighteen Dothideomycetes fungi.</title>
        <authorList>
            <person name="Ohm R.A."/>
            <person name="Feau N."/>
            <person name="Henrissat B."/>
            <person name="Schoch C.L."/>
            <person name="Horwitz B.A."/>
            <person name="Barry K.W."/>
            <person name="Condon B.J."/>
            <person name="Copeland A.C."/>
            <person name="Dhillon B."/>
            <person name="Glaser F."/>
            <person name="Hesse C.N."/>
            <person name="Kosti I."/>
            <person name="LaButti K."/>
            <person name="Lindquist E.A."/>
            <person name="Lucas S."/>
            <person name="Salamov A.A."/>
            <person name="Bradshaw R.E."/>
            <person name="Ciuffetti L."/>
            <person name="Hamelin R.C."/>
            <person name="Kema G.H.J."/>
            <person name="Lawrence C."/>
            <person name="Scott J.A."/>
            <person name="Spatafora J.W."/>
            <person name="Turgeon B.G."/>
            <person name="de Wit P.J.G.M."/>
            <person name="Zhong S."/>
            <person name="Goodwin S.B."/>
            <person name="Grigoriev I.V."/>
        </authorList>
    </citation>
    <scope>NUCLEOTIDE SEQUENCE [LARGE SCALE GENOMIC DNA]</scope>
    <source>
        <strain evidence="12">NZE10 / CBS 128990</strain>
    </source>
</reference>
<dbReference type="PROSITE" id="PS00086">
    <property type="entry name" value="CYTOCHROME_P450"/>
    <property type="match status" value="1"/>
</dbReference>
<comment type="similarity">
    <text evidence="2 9">Belongs to the cytochrome P450 family.</text>
</comment>
<dbReference type="GO" id="GO:0016705">
    <property type="term" value="F:oxidoreductase activity, acting on paired donors, with incorporation or reduction of molecular oxygen"/>
    <property type="evidence" value="ECO:0007669"/>
    <property type="project" value="InterPro"/>
</dbReference>
<dbReference type="InterPro" id="IPR001128">
    <property type="entry name" value="Cyt_P450"/>
</dbReference>
<keyword evidence="10" id="KW-1133">Transmembrane helix</keyword>
<keyword evidence="6 8" id="KW-0408">Iron</keyword>
<evidence type="ECO:0000256" key="7">
    <source>
        <dbReference type="ARBA" id="ARBA00023033"/>
    </source>
</evidence>
<feature type="binding site" description="axial binding residue" evidence="8">
    <location>
        <position position="454"/>
    </location>
    <ligand>
        <name>heme</name>
        <dbReference type="ChEBI" id="CHEBI:30413"/>
    </ligand>
    <ligandPart>
        <name>Fe</name>
        <dbReference type="ChEBI" id="CHEBI:18248"/>
    </ligandPart>
</feature>
<dbReference type="PANTHER" id="PTHR46206:SF2">
    <property type="entry name" value="CYTOCHROME P450 MONOOXYGENASE AUSG-RELATED"/>
    <property type="match status" value="1"/>
</dbReference>
<name>N1PF71_DOTSN</name>
<accession>N1PF71</accession>
<dbReference type="SUPFAM" id="SSF48264">
    <property type="entry name" value="Cytochrome P450"/>
    <property type="match status" value="1"/>
</dbReference>
<evidence type="ECO:0000256" key="3">
    <source>
        <dbReference type="ARBA" id="ARBA00022617"/>
    </source>
</evidence>
<evidence type="ECO:0000256" key="2">
    <source>
        <dbReference type="ARBA" id="ARBA00010617"/>
    </source>
</evidence>
<dbReference type="GO" id="GO:0005506">
    <property type="term" value="F:iron ion binding"/>
    <property type="evidence" value="ECO:0007669"/>
    <property type="project" value="InterPro"/>
</dbReference>
<keyword evidence="4 8" id="KW-0479">Metal-binding</keyword>
<feature type="transmembrane region" description="Helical" evidence="10">
    <location>
        <begin position="18"/>
        <end position="36"/>
    </location>
</feature>